<dbReference type="RefSeq" id="WP_229839512.1">
    <property type="nucleotide sequence ID" value="NZ_BNAQ01000007.1"/>
</dbReference>
<feature type="domain" description="Histidine kinase" evidence="10">
    <location>
        <begin position="889"/>
        <end position="1102"/>
    </location>
</feature>
<dbReference type="InterPro" id="IPR029063">
    <property type="entry name" value="SAM-dependent_MTases_sf"/>
</dbReference>
<dbReference type="SMART" id="SM00387">
    <property type="entry name" value="HATPase_c"/>
    <property type="match status" value="1"/>
</dbReference>
<dbReference type="SMART" id="SM00421">
    <property type="entry name" value="HTH_LUXR"/>
    <property type="match status" value="1"/>
</dbReference>
<dbReference type="Pfam" id="PF00196">
    <property type="entry name" value="GerE"/>
    <property type="match status" value="1"/>
</dbReference>
<sequence>MTADNARSADPRPNHETRLASPKAAEGATALAARGPPGMMPIIAIGASAGGLDAASKLLDAIPPNTGMAFILVQHLDPTHKSMMVDLLAEHTKMKIVDATDDCPINPDHIYVIPPGRYLSVRAGALQLSPRQALHGARLPFDFLLRSLAERYGQQTVGVILSGTGADGSGGISALKAAGGYVIAQKPEEAEYDGMPRSAIGTGLVDRILELDDIPQALAARQVEIVNRPAEPKEPLLPLPTGLDEIIGFLKDKTPHDFRQYKPGTLERRIERRIAFLALERGNLAGYLDLLRRDPAERDLLAKDLLINVTSFFRDPTIFAALAKTIIPDLVDNLPEHKALRIWVAGCSTGEEAYSIGMICRDAIKASGRDIKLQIFASDIDMGAIATAREGLYPFDIAHAVPADQLARFFVKDEAGYRVATGLRGDVVFTVQDVLSDPPFPKIDLVSCRNLLIYLNPEAQAKVISLFHFALREGGVLVLGSSETVGKAEDRFEVIAKSERVYRHIARSRTSNTGFPLGFGDTLPSLGTDDRSASPMRQSTLADICRKAVIASHAPAAILINRKGQCLYSMGPTDRYLRIAPGYATLDLLAMASPTLRTKLRLAIDKVSKAAPRVDGGRSRVTLDGSTIWFRIDVQAVADDQEDLLLICFVEEASESASAPSLLNRSDAARVAELEHELEATQAEFQNSILNQETSSQEQKTINEEALSVNEEFQSTNEELLTSKEELQSLNEELTALNSQLQETLERQRLTSDDLQNVLYSTNVATLFLDIDLKIRFYTPAIKSLFSIIAGDIGRPIADLRPIATDPELLTDANRVLSDHILIEREISAPKDTWFLRRVFPYRAHDGNVEGVVITFADTTERKIAAKALELAKIEAERANLAKSRFLAAASHDLRQPLQSLTLLQELLTQSVEAEKPKKLLSRQGQTLAAMSGMLNALLDINQIEAGVVEAKPATFPIADVLDLLRDEFSYLAQSRNLSLHILQSSALVHSDPTLLTQMIRNLLGNAIKYTKRGKVLLGCRLRGNVLCIEVWDTGIGIAADELHAIFEEFHQINNTARERSLGLGLGLSIVQRLGHLLGHAVNVRSKPNKGSVFTITVTSPATKLSNPVIEALNADSIGMPARRTCKIVIVDDDPDVVELLEQLLRGDGHIVQTATSAASALKLIAGGALKPELLLTDYNLPGGTDGIDLLRGLRANLPDGLPAIILTGDISSEALARIAAGDCIQLSKPVQARELRSAIERLLESAQPSSLHRVGAAAMVGAAVAYVIDDDPGILATIRDVLEDDGQRVEGFATAEAFLEAYKPGKDGCLLVDAHLPGMSGVSLIEHLRARGDHLPAILITGSSDIGLAVEAMRTGACDFIEKPVGRGELLASIARAIDQSHDIRLNDAAHEEAAAHVADLTIRQREVMDMVLAGHPSKNIAADLGISQRTVENHRAAIMYKMDAKSLPELARIAQAAADGHMPKALSGPSSTEGVAQTNEIAPVPNGG</sequence>
<keyword evidence="3 5" id="KW-0145">Chemotaxis</keyword>
<feature type="compositionally biased region" description="Basic and acidic residues" evidence="8">
    <location>
        <begin position="7"/>
        <end position="18"/>
    </location>
</feature>
<evidence type="ECO:0000313" key="15">
    <source>
        <dbReference type="Proteomes" id="UP000652430"/>
    </source>
</evidence>
<evidence type="ECO:0000256" key="5">
    <source>
        <dbReference type="PROSITE-ProRule" id="PRU00050"/>
    </source>
</evidence>
<feature type="domain" description="CheR-type methyltransferase" evidence="13">
    <location>
        <begin position="243"/>
        <end position="507"/>
    </location>
</feature>
<dbReference type="SUPFAM" id="SSF46894">
    <property type="entry name" value="C-terminal effector domain of the bipartite response regulators"/>
    <property type="match status" value="1"/>
</dbReference>
<dbReference type="InterPro" id="IPR011006">
    <property type="entry name" value="CheY-like_superfamily"/>
</dbReference>
<feature type="compositionally biased region" description="Polar residues" evidence="8">
    <location>
        <begin position="1470"/>
        <end position="1482"/>
    </location>
</feature>
<evidence type="ECO:0000256" key="7">
    <source>
        <dbReference type="SAM" id="Coils"/>
    </source>
</evidence>
<evidence type="ECO:0000256" key="8">
    <source>
        <dbReference type="SAM" id="MobiDB-lite"/>
    </source>
</evidence>
<evidence type="ECO:0000259" key="13">
    <source>
        <dbReference type="PROSITE" id="PS50123"/>
    </source>
</evidence>
<feature type="domain" description="Response regulatory" evidence="11">
    <location>
        <begin position="1127"/>
        <end position="1244"/>
    </location>
</feature>
<dbReference type="SMART" id="SM00448">
    <property type="entry name" value="REC"/>
    <property type="match status" value="2"/>
</dbReference>
<dbReference type="InterPro" id="IPR022642">
    <property type="entry name" value="CheR_C"/>
</dbReference>
<dbReference type="InterPro" id="IPR000673">
    <property type="entry name" value="Sig_transdc_resp-reg_Me-estase"/>
</dbReference>
<dbReference type="EC" id="2.7.13.3" evidence="2"/>
<evidence type="ECO:0000259" key="9">
    <source>
        <dbReference type="PROSITE" id="PS50043"/>
    </source>
</evidence>
<feature type="modified residue" description="4-aspartylphosphate" evidence="6">
    <location>
        <position position="1178"/>
    </location>
</feature>
<dbReference type="SUPFAM" id="SSF47757">
    <property type="entry name" value="Chemotaxis receptor methyltransferase CheR, N-terminal domain"/>
    <property type="match status" value="1"/>
</dbReference>
<dbReference type="InterPro" id="IPR036890">
    <property type="entry name" value="HATPase_C_sf"/>
</dbReference>
<dbReference type="Gene3D" id="3.40.50.2300">
    <property type="match status" value="2"/>
</dbReference>
<dbReference type="Gene3D" id="3.40.50.150">
    <property type="entry name" value="Vaccinia Virus protein VP39"/>
    <property type="match status" value="1"/>
</dbReference>
<dbReference type="CDD" id="cd00156">
    <property type="entry name" value="REC"/>
    <property type="match status" value="1"/>
</dbReference>
<dbReference type="InterPro" id="IPR035965">
    <property type="entry name" value="PAS-like_dom_sf"/>
</dbReference>
<dbReference type="Pfam" id="PF13596">
    <property type="entry name" value="PAS_10"/>
    <property type="match status" value="1"/>
</dbReference>
<dbReference type="PROSITE" id="PS50110">
    <property type="entry name" value="RESPONSE_REGULATORY"/>
    <property type="match status" value="2"/>
</dbReference>
<dbReference type="Gene3D" id="3.40.50.180">
    <property type="entry name" value="Methylesterase CheB, C-terminal domain"/>
    <property type="match status" value="1"/>
</dbReference>
<dbReference type="PANTHER" id="PTHR24422:SF27">
    <property type="entry name" value="PROTEIN-GLUTAMATE O-METHYLTRANSFERASE"/>
    <property type="match status" value="1"/>
</dbReference>
<dbReference type="InterPro" id="IPR016032">
    <property type="entry name" value="Sig_transdc_resp-reg_C-effctor"/>
</dbReference>
<dbReference type="SUPFAM" id="SSF53335">
    <property type="entry name" value="S-adenosyl-L-methionine-dependent methyltransferases"/>
    <property type="match status" value="1"/>
</dbReference>
<dbReference type="InterPro" id="IPR001789">
    <property type="entry name" value="Sig_transdc_resp-reg_receiver"/>
</dbReference>
<dbReference type="InterPro" id="IPR035909">
    <property type="entry name" value="CheB_C"/>
</dbReference>
<keyword evidence="4" id="KW-0238">DNA-binding</keyword>
<dbReference type="Pfam" id="PF01739">
    <property type="entry name" value="CheR"/>
    <property type="match status" value="1"/>
</dbReference>
<reference evidence="15" key="1">
    <citation type="journal article" date="2019" name="Int. J. Syst. Evol. Microbiol.">
        <title>The Global Catalogue of Microorganisms (GCM) 10K type strain sequencing project: providing services to taxonomists for standard genome sequencing and annotation.</title>
        <authorList>
            <consortium name="The Broad Institute Genomics Platform"/>
            <consortium name="The Broad Institute Genome Sequencing Center for Infectious Disease"/>
            <person name="Wu L."/>
            <person name="Ma J."/>
        </authorList>
    </citation>
    <scope>NUCLEOTIDE SEQUENCE [LARGE SCALE GENOMIC DNA]</scope>
    <source>
        <strain evidence="15">CGMCC 1.8957</strain>
    </source>
</reference>
<feature type="domain" description="CheB-type methylesterase" evidence="12">
    <location>
        <begin position="36"/>
        <end position="220"/>
    </location>
</feature>
<dbReference type="InterPro" id="IPR003661">
    <property type="entry name" value="HisK_dim/P_dom"/>
</dbReference>
<dbReference type="InterPro" id="IPR022641">
    <property type="entry name" value="CheR_N"/>
</dbReference>
<dbReference type="SUPFAM" id="SSF47384">
    <property type="entry name" value="Homodimeric domain of signal transducing histidine kinase"/>
    <property type="match status" value="1"/>
</dbReference>
<evidence type="ECO:0000259" key="12">
    <source>
        <dbReference type="PROSITE" id="PS50122"/>
    </source>
</evidence>
<dbReference type="Gene3D" id="1.10.10.10">
    <property type="entry name" value="Winged helix-like DNA-binding domain superfamily/Winged helix DNA-binding domain"/>
    <property type="match status" value="1"/>
</dbReference>
<dbReference type="Pfam" id="PF03705">
    <property type="entry name" value="CheR_N"/>
    <property type="match status" value="1"/>
</dbReference>
<keyword evidence="7" id="KW-0175">Coiled coil</keyword>
<evidence type="ECO:0000259" key="11">
    <source>
        <dbReference type="PROSITE" id="PS50110"/>
    </source>
</evidence>
<dbReference type="Gene3D" id="1.10.287.130">
    <property type="match status" value="1"/>
</dbReference>
<dbReference type="SMART" id="SM00388">
    <property type="entry name" value="HisKA"/>
    <property type="match status" value="1"/>
</dbReference>
<feature type="coiled-coil region" evidence="7">
    <location>
        <begin position="664"/>
        <end position="758"/>
    </location>
</feature>
<feature type="domain" description="HTH luxR-type" evidence="9">
    <location>
        <begin position="1395"/>
        <end position="1460"/>
    </location>
</feature>
<dbReference type="Gene3D" id="3.30.450.20">
    <property type="entry name" value="PAS domain"/>
    <property type="match status" value="1"/>
</dbReference>
<dbReference type="InterPro" id="IPR000780">
    <property type="entry name" value="CheR_MeTrfase"/>
</dbReference>
<dbReference type="SUPFAM" id="SSF55785">
    <property type="entry name" value="PYP-like sensor domain (PAS domain)"/>
    <property type="match status" value="1"/>
</dbReference>
<feature type="domain" description="Response regulatory" evidence="11">
    <location>
        <begin position="1265"/>
        <end position="1379"/>
    </location>
</feature>
<dbReference type="Pfam" id="PF00512">
    <property type="entry name" value="HisKA"/>
    <property type="match status" value="1"/>
</dbReference>
<keyword evidence="5" id="KW-0378">Hydrolase</keyword>
<gene>
    <name evidence="14" type="ORF">GCM10008023_36990</name>
</gene>
<evidence type="ECO:0000313" key="14">
    <source>
        <dbReference type="EMBL" id="GHH24663.1"/>
    </source>
</evidence>
<dbReference type="PROSITE" id="PS00622">
    <property type="entry name" value="HTH_LUXR_1"/>
    <property type="match status" value="1"/>
</dbReference>
<dbReference type="SUPFAM" id="SSF55874">
    <property type="entry name" value="ATPase domain of HSP90 chaperone/DNA topoisomerase II/histidine kinase"/>
    <property type="match status" value="1"/>
</dbReference>
<evidence type="ECO:0000259" key="10">
    <source>
        <dbReference type="PROSITE" id="PS50109"/>
    </source>
</evidence>
<evidence type="ECO:0000256" key="3">
    <source>
        <dbReference type="ARBA" id="ARBA00022500"/>
    </source>
</evidence>
<dbReference type="PROSITE" id="PS50123">
    <property type="entry name" value="CHER"/>
    <property type="match status" value="1"/>
</dbReference>
<dbReference type="PANTHER" id="PTHR24422">
    <property type="entry name" value="CHEMOTAXIS PROTEIN METHYLTRANSFERASE"/>
    <property type="match status" value="1"/>
</dbReference>
<feature type="active site" evidence="5">
    <location>
        <position position="48"/>
    </location>
</feature>
<dbReference type="Proteomes" id="UP000652430">
    <property type="component" value="Unassembled WGS sequence"/>
</dbReference>
<evidence type="ECO:0000256" key="6">
    <source>
        <dbReference type="PROSITE-ProRule" id="PRU00169"/>
    </source>
</evidence>
<dbReference type="SUPFAM" id="SSF52738">
    <property type="entry name" value="Methylesterase CheB, C-terminal domain"/>
    <property type="match status" value="1"/>
</dbReference>
<feature type="active site" evidence="5">
    <location>
        <position position="167"/>
    </location>
</feature>
<dbReference type="PRINTS" id="PR00996">
    <property type="entry name" value="CHERMTFRASE"/>
</dbReference>
<dbReference type="PROSITE" id="PS50043">
    <property type="entry name" value="HTH_LUXR_2"/>
    <property type="match status" value="1"/>
</dbReference>
<evidence type="ECO:0000256" key="2">
    <source>
        <dbReference type="ARBA" id="ARBA00012438"/>
    </source>
</evidence>
<keyword evidence="6" id="KW-0597">Phosphoprotein</keyword>
<dbReference type="Pfam" id="PF02518">
    <property type="entry name" value="HATPase_c"/>
    <property type="match status" value="1"/>
</dbReference>
<name>A0ABQ3LTA4_9SPHN</name>
<evidence type="ECO:0000256" key="1">
    <source>
        <dbReference type="ARBA" id="ARBA00000085"/>
    </source>
</evidence>
<protein>
    <recommendedName>
        <fullName evidence="2">histidine kinase</fullName>
        <ecNumber evidence="2">2.7.13.3</ecNumber>
    </recommendedName>
</protein>
<dbReference type="CDD" id="cd02440">
    <property type="entry name" value="AdoMet_MTases"/>
    <property type="match status" value="1"/>
</dbReference>
<dbReference type="InterPro" id="IPR050903">
    <property type="entry name" value="Bact_Chemotaxis_MeTrfase"/>
</dbReference>
<dbReference type="Pfam" id="PF00072">
    <property type="entry name" value="Response_reg"/>
    <property type="match status" value="2"/>
</dbReference>
<dbReference type="CDD" id="cd06170">
    <property type="entry name" value="LuxR_C_like"/>
    <property type="match status" value="1"/>
</dbReference>
<feature type="region of interest" description="Disordered" evidence="8">
    <location>
        <begin position="1"/>
        <end position="27"/>
    </location>
</feature>
<feature type="active site" evidence="5">
    <location>
        <position position="75"/>
    </location>
</feature>
<dbReference type="EMBL" id="BNAQ01000007">
    <property type="protein sequence ID" value="GHH24663.1"/>
    <property type="molecule type" value="Genomic_DNA"/>
</dbReference>
<feature type="region of interest" description="Disordered" evidence="8">
    <location>
        <begin position="1463"/>
        <end position="1490"/>
    </location>
</feature>
<accession>A0ABQ3LTA4</accession>
<dbReference type="InterPro" id="IPR005467">
    <property type="entry name" value="His_kinase_dom"/>
</dbReference>
<dbReference type="SUPFAM" id="SSF52172">
    <property type="entry name" value="CheY-like"/>
    <property type="match status" value="2"/>
</dbReference>
<dbReference type="SMART" id="SM00138">
    <property type="entry name" value="MeTrc"/>
    <property type="match status" value="1"/>
</dbReference>
<dbReference type="CDD" id="cd16434">
    <property type="entry name" value="CheB-CheR_fusion"/>
    <property type="match status" value="1"/>
</dbReference>
<proteinExistence type="predicted"/>
<comment type="caution">
    <text evidence="14">The sequence shown here is derived from an EMBL/GenBank/DDBJ whole genome shotgun (WGS) entry which is preliminary data.</text>
</comment>
<dbReference type="InterPro" id="IPR036388">
    <property type="entry name" value="WH-like_DNA-bd_sf"/>
</dbReference>
<feature type="modified residue" description="4-aspartylphosphate" evidence="6">
    <location>
        <position position="1314"/>
    </location>
</feature>
<dbReference type="PRINTS" id="PR00038">
    <property type="entry name" value="HTHLUXR"/>
</dbReference>
<dbReference type="InterPro" id="IPR000792">
    <property type="entry name" value="Tscrpt_reg_LuxR_C"/>
</dbReference>
<dbReference type="InterPro" id="IPR036097">
    <property type="entry name" value="HisK_dim/P_sf"/>
</dbReference>
<evidence type="ECO:0000256" key="4">
    <source>
        <dbReference type="ARBA" id="ARBA00023125"/>
    </source>
</evidence>
<dbReference type="PROSITE" id="PS50109">
    <property type="entry name" value="HIS_KIN"/>
    <property type="match status" value="1"/>
</dbReference>
<keyword evidence="15" id="KW-1185">Reference proteome</keyword>
<dbReference type="Pfam" id="PF01339">
    <property type="entry name" value="CheB_methylest"/>
    <property type="match status" value="1"/>
</dbReference>
<organism evidence="14 15">
    <name type="scientific">Sphingomonas glacialis</name>
    <dbReference type="NCBI Taxonomy" id="658225"/>
    <lineage>
        <taxon>Bacteria</taxon>
        <taxon>Pseudomonadati</taxon>
        <taxon>Pseudomonadota</taxon>
        <taxon>Alphaproteobacteria</taxon>
        <taxon>Sphingomonadales</taxon>
        <taxon>Sphingomonadaceae</taxon>
        <taxon>Sphingomonas</taxon>
    </lineage>
</organism>
<dbReference type="Gene3D" id="3.30.565.10">
    <property type="entry name" value="Histidine kinase-like ATPase, C-terminal domain"/>
    <property type="match status" value="1"/>
</dbReference>
<comment type="catalytic activity">
    <reaction evidence="1">
        <text>ATP + protein L-histidine = ADP + protein N-phospho-L-histidine.</text>
        <dbReference type="EC" id="2.7.13.3"/>
    </reaction>
</comment>
<dbReference type="InterPro" id="IPR003594">
    <property type="entry name" value="HATPase_dom"/>
</dbReference>
<dbReference type="PROSITE" id="PS50122">
    <property type="entry name" value="CHEB"/>
    <property type="match status" value="1"/>
</dbReference>